<dbReference type="InterPro" id="IPR015424">
    <property type="entry name" value="PyrdxlP-dep_Trfase"/>
</dbReference>
<evidence type="ECO:0000313" key="6">
    <source>
        <dbReference type="EMBL" id="PKQ79374.1"/>
    </source>
</evidence>
<dbReference type="Gene3D" id="3.40.640.10">
    <property type="entry name" value="Type I PLP-dependent aspartate aminotransferase-like (Major domain)"/>
    <property type="match status" value="1"/>
</dbReference>
<reference evidence="6 7" key="1">
    <citation type="journal article" date="2017" name="Front. Microbiol.">
        <title>Strong Genomic and Phenotypic Heterogeneity in the Aeromonas sobria Species Complex.</title>
        <authorList>
            <person name="Gauthier J."/>
            <person name="Vincent A.T."/>
            <person name="Charette S.J."/>
            <person name="Derome N."/>
        </authorList>
    </citation>
    <scope>NUCLEOTIDE SEQUENCE [LARGE SCALE GENOMIC DNA]</scope>
    <source>
        <strain evidence="6 7">TM18</strain>
    </source>
</reference>
<accession>A0A2N3J1H2</accession>
<dbReference type="GO" id="GO:0008483">
    <property type="term" value="F:transaminase activity"/>
    <property type="evidence" value="ECO:0007669"/>
    <property type="project" value="TreeGrafter"/>
</dbReference>
<organism evidence="6 7">
    <name type="scientific">Aeromonas sobria</name>
    <dbReference type="NCBI Taxonomy" id="646"/>
    <lineage>
        <taxon>Bacteria</taxon>
        <taxon>Pseudomonadati</taxon>
        <taxon>Pseudomonadota</taxon>
        <taxon>Gammaproteobacteria</taxon>
        <taxon>Aeromonadales</taxon>
        <taxon>Aeromonadaceae</taxon>
        <taxon>Aeromonas</taxon>
    </lineage>
</organism>
<dbReference type="PANTHER" id="PTHR30244">
    <property type="entry name" value="TRANSAMINASE"/>
    <property type="match status" value="1"/>
</dbReference>
<keyword evidence="1 4" id="KW-0663">Pyridoxal phosphate</keyword>
<feature type="modified residue" description="N6-(pyridoxal phosphate)lysine" evidence="4">
    <location>
        <position position="188"/>
    </location>
</feature>
<evidence type="ECO:0000256" key="5">
    <source>
        <dbReference type="RuleBase" id="RU004508"/>
    </source>
</evidence>
<comment type="similarity">
    <text evidence="2 5">Belongs to the DegT/DnrJ/EryC1 family.</text>
</comment>
<proteinExistence type="inferred from homology"/>
<feature type="active site" description="Proton acceptor" evidence="3">
    <location>
        <position position="188"/>
    </location>
</feature>
<dbReference type="SUPFAM" id="SSF53383">
    <property type="entry name" value="PLP-dependent transferases"/>
    <property type="match status" value="1"/>
</dbReference>
<dbReference type="PANTHER" id="PTHR30244:SF34">
    <property type="entry name" value="DTDP-4-AMINO-4,6-DIDEOXYGALACTOSE TRANSAMINASE"/>
    <property type="match status" value="1"/>
</dbReference>
<dbReference type="InterPro" id="IPR015421">
    <property type="entry name" value="PyrdxlP-dep_Trfase_major"/>
</dbReference>
<keyword evidence="7" id="KW-1185">Reference proteome</keyword>
<dbReference type="Pfam" id="PF01041">
    <property type="entry name" value="DegT_DnrJ_EryC1"/>
    <property type="match status" value="1"/>
</dbReference>
<dbReference type="InterPro" id="IPR000653">
    <property type="entry name" value="DegT/StrS_aminotransferase"/>
</dbReference>
<dbReference type="InterPro" id="IPR020026">
    <property type="entry name" value="PseC"/>
</dbReference>
<evidence type="ECO:0000313" key="7">
    <source>
        <dbReference type="Proteomes" id="UP000233467"/>
    </source>
</evidence>
<dbReference type="NCBIfam" id="TIGR03588">
    <property type="entry name" value="PseC"/>
    <property type="match status" value="1"/>
</dbReference>
<gene>
    <name evidence="6" type="primary">pseC</name>
    <name evidence="6" type="ORF">CJP16_08510</name>
</gene>
<dbReference type="Proteomes" id="UP000233467">
    <property type="component" value="Unassembled WGS sequence"/>
</dbReference>
<comment type="caution">
    <text evidence="6">The sequence shown here is derived from an EMBL/GenBank/DDBJ whole genome shotgun (WGS) entry which is preliminary data.</text>
</comment>
<protein>
    <submittedName>
        <fullName evidence="6">UDP-4-amino-4, 6-dideoxy-N-acetyl-beta-L-altrosamine transaminase</fullName>
    </submittedName>
</protein>
<dbReference type="GO" id="GO:0000271">
    <property type="term" value="P:polysaccharide biosynthetic process"/>
    <property type="evidence" value="ECO:0007669"/>
    <property type="project" value="TreeGrafter"/>
</dbReference>
<evidence type="ECO:0000256" key="3">
    <source>
        <dbReference type="PIRSR" id="PIRSR000390-1"/>
    </source>
</evidence>
<evidence type="ECO:0000256" key="2">
    <source>
        <dbReference type="ARBA" id="ARBA00037999"/>
    </source>
</evidence>
<dbReference type="Gene3D" id="3.90.1150.10">
    <property type="entry name" value="Aspartate Aminotransferase, domain 1"/>
    <property type="match status" value="1"/>
</dbReference>
<name>A0A2N3J1H2_AERSO</name>
<evidence type="ECO:0000256" key="4">
    <source>
        <dbReference type="PIRSR" id="PIRSR000390-2"/>
    </source>
</evidence>
<dbReference type="RefSeq" id="WP_101324357.1">
    <property type="nucleotide sequence ID" value="NZ_NQMM01000024.1"/>
</dbReference>
<dbReference type="PIRSF" id="PIRSF000390">
    <property type="entry name" value="PLP_StrS"/>
    <property type="match status" value="1"/>
</dbReference>
<dbReference type="CDD" id="cd00616">
    <property type="entry name" value="AHBA_syn"/>
    <property type="match status" value="1"/>
</dbReference>
<evidence type="ECO:0000256" key="1">
    <source>
        <dbReference type="ARBA" id="ARBA00022898"/>
    </source>
</evidence>
<dbReference type="InterPro" id="IPR015422">
    <property type="entry name" value="PyrdxlP-dep_Trfase_small"/>
</dbReference>
<dbReference type="GO" id="GO:0030170">
    <property type="term" value="F:pyridoxal phosphate binding"/>
    <property type="evidence" value="ECO:0007669"/>
    <property type="project" value="TreeGrafter"/>
</dbReference>
<dbReference type="EMBL" id="NQMM01000024">
    <property type="protein sequence ID" value="PKQ79374.1"/>
    <property type="molecule type" value="Genomic_DNA"/>
</dbReference>
<dbReference type="AlphaFoldDB" id="A0A2N3J1H2"/>
<sequence length="378" mass="42301">MIPYGRQSISQADIDAVVEVLKSDFLTQGPVVPRFEQAVADYCDARFGVAVNSGTAALHIACLALGVGPGDWVWTSPISFVASANCALYCGAQVDFVDIEPDTGNMCALELERKLIAAKAEEKLPKVVIPVHFAGLPCDMKEIHRLGQEYGFRIIEDACHALGARYHDEPTGNGRYSDITVFSFHPVKIITTGEGGMAMSNDPALAKTMRMLRSHGITREPEDFINEPDGPWYYEQQMLGFNYRMTDIQAALGLSQMTNLEKWIVTRSEIAYRYFEALAPTLIQGYFSPERRSAFHLYVHHVAPEQRKALFQQLRDQGIGANVHYMPIYKQPWYQGEEPRPLARAENFYASAITLPLFPELQSERQGEICRLLAGTMV</sequence>